<reference evidence="3" key="1">
    <citation type="submission" date="2020-10" db="EMBL/GenBank/DDBJ databases">
        <authorList>
            <person name="Gilroy R."/>
        </authorList>
    </citation>
    <scope>NUCLEOTIDE SEQUENCE</scope>
    <source>
        <strain evidence="3">ChiW13-3771</strain>
    </source>
</reference>
<accession>A0A9D1ECN2</accession>
<feature type="region of interest" description="Disordered" evidence="1">
    <location>
        <begin position="21"/>
        <end position="78"/>
    </location>
</feature>
<feature type="region of interest" description="Disordered" evidence="1">
    <location>
        <begin position="97"/>
        <end position="119"/>
    </location>
</feature>
<name>A0A9D1ECN2_9FIRM</name>
<evidence type="ECO:0000313" key="3">
    <source>
        <dbReference type="EMBL" id="HIR87740.1"/>
    </source>
</evidence>
<feature type="compositionally biased region" description="Polar residues" evidence="1">
    <location>
        <begin position="104"/>
        <end position="119"/>
    </location>
</feature>
<sequence>MKKKFYMMIVLAMFAMSALTGCGNEKNENTGTDGTHINGTEGTATTDEREMEDSRSREENNTESVTSGTAIDNRDGVVGDVITDVSEELTEMGDDIKDAVEGGSQATTAVETTQSTQAR</sequence>
<keyword evidence="2" id="KW-0732">Signal</keyword>
<evidence type="ECO:0000313" key="4">
    <source>
        <dbReference type="Proteomes" id="UP000824201"/>
    </source>
</evidence>
<feature type="chain" id="PRO_5038513756" description="Lipoprotein" evidence="2">
    <location>
        <begin position="21"/>
        <end position="119"/>
    </location>
</feature>
<dbReference type="AlphaFoldDB" id="A0A9D1ECN2"/>
<reference evidence="3" key="2">
    <citation type="journal article" date="2021" name="PeerJ">
        <title>Extensive microbial diversity within the chicken gut microbiome revealed by metagenomics and culture.</title>
        <authorList>
            <person name="Gilroy R."/>
            <person name="Ravi A."/>
            <person name="Getino M."/>
            <person name="Pursley I."/>
            <person name="Horton D.L."/>
            <person name="Alikhan N.F."/>
            <person name="Baker D."/>
            <person name="Gharbi K."/>
            <person name="Hall N."/>
            <person name="Watson M."/>
            <person name="Adriaenssens E.M."/>
            <person name="Foster-Nyarko E."/>
            <person name="Jarju S."/>
            <person name="Secka A."/>
            <person name="Antonio M."/>
            <person name="Oren A."/>
            <person name="Chaudhuri R.R."/>
            <person name="La Ragione R."/>
            <person name="Hildebrand F."/>
            <person name="Pallen M.J."/>
        </authorList>
    </citation>
    <scope>NUCLEOTIDE SEQUENCE</scope>
    <source>
        <strain evidence="3">ChiW13-3771</strain>
    </source>
</reference>
<feature type="compositionally biased region" description="Basic and acidic residues" evidence="1">
    <location>
        <begin position="46"/>
        <end position="60"/>
    </location>
</feature>
<feature type="compositionally biased region" description="Polar residues" evidence="1">
    <location>
        <begin position="29"/>
        <end position="45"/>
    </location>
</feature>
<evidence type="ECO:0000256" key="1">
    <source>
        <dbReference type="SAM" id="MobiDB-lite"/>
    </source>
</evidence>
<dbReference type="Proteomes" id="UP000824201">
    <property type="component" value="Unassembled WGS sequence"/>
</dbReference>
<dbReference type="PROSITE" id="PS51257">
    <property type="entry name" value="PROKAR_LIPOPROTEIN"/>
    <property type="match status" value="1"/>
</dbReference>
<organism evidence="3 4">
    <name type="scientific">Candidatus Fimimorpha faecalis</name>
    <dbReference type="NCBI Taxonomy" id="2840824"/>
    <lineage>
        <taxon>Bacteria</taxon>
        <taxon>Bacillati</taxon>
        <taxon>Bacillota</taxon>
        <taxon>Clostridia</taxon>
        <taxon>Eubacteriales</taxon>
        <taxon>Candidatus Fimimorpha</taxon>
    </lineage>
</organism>
<proteinExistence type="predicted"/>
<gene>
    <name evidence="3" type="ORF">IAC96_02195</name>
</gene>
<protein>
    <recommendedName>
        <fullName evidence="5">Lipoprotein</fullName>
    </recommendedName>
</protein>
<comment type="caution">
    <text evidence="3">The sequence shown here is derived from an EMBL/GenBank/DDBJ whole genome shotgun (WGS) entry which is preliminary data.</text>
</comment>
<feature type="signal peptide" evidence="2">
    <location>
        <begin position="1"/>
        <end position="20"/>
    </location>
</feature>
<evidence type="ECO:0008006" key="5">
    <source>
        <dbReference type="Google" id="ProtNLM"/>
    </source>
</evidence>
<evidence type="ECO:0000256" key="2">
    <source>
        <dbReference type="SAM" id="SignalP"/>
    </source>
</evidence>
<dbReference type="EMBL" id="DVHN01000023">
    <property type="protein sequence ID" value="HIR87740.1"/>
    <property type="molecule type" value="Genomic_DNA"/>
</dbReference>